<reference evidence="1 2" key="1">
    <citation type="submission" date="2013-11" db="EMBL/GenBank/DDBJ databases">
        <title>Draft genome sequence and annotation of the entomopathogenic bacterium, Xenorhabdus cabanillasi strain JM26.</title>
        <authorList>
            <person name="Gualtieri M."/>
            <person name="Ogier J.C."/>
            <person name="Pages S."/>
            <person name="Givaudan A."/>
            <person name="Gaudriault S."/>
        </authorList>
    </citation>
    <scope>NUCLEOTIDE SEQUENCE [LARGE SCALE GENOMIC DNA]</scope>
    <source>
        <strain evidence="1 2">JM26</strain>
    </source>
</reference>
<dbReference type="Proteomes" id="UP000019197">
    <property type="component" value="Unassembled WGS sequence"/>
</dbReference>
<name>W1IPY8_9GAMM</name>
<organism evidence="1 2">
    <name type="scientific">Xenorhabdus cabanillasii JM26</name>
    <dbReference type="NCBI Taxonomy" id="1427517"/>
    <lineage>
        <taxon>Bacteria</taxon>
        <taxon>Pseudomonadati</taxon>
        <taxon>Pseudomonadota</taxon>
        <taxon>Gammaproteobacteria</taxon>
        <taxon>Enterobacterales</taxon>
        <taxon>Morganellaceae</taxon>
        <taxon>Xenorhabdus</taxon>
    </lineage>
</organism>
<evidence type="ECO:0000313" key="2">
    <source>
        <dbReference type="Proteomes" id="UP000019197"/>
    </source>
</evidence>
<accession>W1IPY8</accession>
<comment type="caution">
    <text evidence="1">The sequence shown here is derived from an EMBL/GenBank/DDBJ whole genome shotgun (WGS) entry which is preliminary data.</text>
</comment>
<dbReference type="EMBL" id="CBXE010000062">
    <property type="protein sequence ID" value="CDL80484.1"/>
    <property type="molecule type" value="Genomic_DNA"/>
</dbReference>
<sequence length="27" mass="3233">MLILNSFPFVDDYEHVSLFTVNVVYNR</sequence>
<dbReference type="AlphaFoldDB" id="W1IPY8"/>
<gene>
    <name evidence="1" type="ORF">XCR1_1540039</name>
</gene>
<proteinExistence type="predicted"/>
<evidence type="ECO:0000313" key="1">
    <source>
        <dbReference type="EMBL" id="CDL80484.1"/>
    </source>
</evidence>
<protein>
    <submittedName>
        <fullName evidence="1">Uncharacterized protein</fullName>
    </submittedName>
</protein>